<keyword evidence="2" id="KW-0472">Membrane</keyword>
<dbReference type="Gene3D" id="2.130.10.10">
    <property type="entry name" value="YVTN repeat-like/Quinoprotein amine dehydrogenase"/>
    <property type="match status" value="2"/>
</dbReference>
<dbReference type="KEGG" id="lcre:Pla8534_16320"/>
<feature type="transmembrane region" description="Helical" evidence="2">
    <location>
        <begin position="59"/>
        <end position="79"/>
    </location>
</feature>
<reference evidence="4 5" key="1">
    <citation type="submission" date="2019-02" db="EMBL/GenBank/DDBJ databases">
        <title>Deep-cultivation of Planctomycetes and their phenomic and genomic characterization uncovers novel biology.</title>
        <authorList>
            <person name="Wiegand S."/>
            <person name="Jogler M."/>
            <person name="Boedeker C."/>
            <person name="Pinto D."/>
            <person name="Vollmers J."/>
            <person name="Rivas-Marin E."/>
            <person name="Kohn T."/>
            <person name="Peeters S.H."/>
            <person name="Heuer A."/>
            <person name="Rast P."/>
            <person name="Oberbeckmann S."/>
            <person name="Bunk B."/>
            <person name="Jeske O."/>
            <person name="Meyerdierks A."/>
            <person name="Storesund J.E."/>
            <person name="Kallscheuer N."/>
            <person name="Luecker S."/>
            <person name="Lage O.M."/>
            <person name="Pohl T."/>
            <person name="Merkel B.J."/>
            <person name="Hornburger P."/>
            <person name="Mueller R.-W."/>
            <person name="Bruemmer F."/>
            <person name="Labrenz M."/>
            <person name="Spormann A.M."/>
            <person name="Op den Camp H."/>
            <person name="Overmann J."/>
            <person name="Amann R."/>
            <person name="Jetten M.S.M."/>
            <person name="Mascher T."/>
            <person name="Medema M.H."/>
            <person name="Devos D.P."/>
            <person name="Kaster A.-K."/>
            <person name="Ovreas L."/>
            <person name="Rohde M."/>
            <person name="Galperin M.Y."/>
            <person name="Jogler C."/>
        </authorList>
    </citation>
    <scope>NUCLEOTIDE SEQUENCE [LARGE SCALE GENOMIC DNA]</scope>
    <source>
        <strain evidence="4 5">Pla85_3_4</strain>
    </source>
</reference>
<dbReference type="Pfam" id="PF13360">
    <property type="entry name" value="PQQ_2"/>
    <property type="match status" value="3"/>
</dbReference>
<organism evidence="4 5">
    <name type="scientific">Lignipirellula cremea</name>
    <dbReference type="NCBI Taxonomy" id="2528010"/>
    <lineage>
        <taxon>Bacteria</taxon>
        <taxon>Pseudomonadati</taxon>
        <taxon>Planctomycetota</taxon>
        <taxon>Planctomycetia</taxon>
        <taxon>Pirellulales</taxon>
        <taxon>Pirellulaceae</taxon>
        <taxon>Lignipirellula</taxon>
    </lineage>
</organism>
<dbReference type="AlphaFoldDB" id="A0A518DPT9"/>
<dbReference type="RefSeq" id="WP_145051240.1">
    <property type="nucleotide sequence ID" value="NZ_CP036433.1"/>
</dbReference>
<feature type="domain" description="Pyrrolo-quinoline quinone repeat" evidence="3">
    <location>
        <begin position="665"/>
        <end position="788"/>
    </location>
</feature>
<feature type="domain" description="Pyrrolo-quinoline quinone repeat" evidence="3">
    <location>
        <begin position="373"/>
        <end position="486"/>
    </location>
</feature>
<proteinExistence type="predicted"/>
<name>A0A518DPT9_9BACT</name>
<evidence type="ECO:0000256" key="2">
    <source>
        <dbReference type="SAM" id="Phobius"/>
    </source>
</evidence>
<dbReference type="InterPro" id="IPR018391">
    <property type="entry name" value="PQQ_b-propeller_rpt"/>
</dbReference>
<dbReference type="PANTHER" id="PTHR34512:SF30">
    <property type="entry name" value="OUTER MEMBRANE PROTEIN ASSEMBLY FACTOR BAMB"/>
    <property type="match status" value="1"/>
</dbReference>
<keyword evidence="5" id="KW-1185">Reference proteome</keyword>
<dbReference type="EMBL" id="CP036433">
    <property type="protein sequence ID" value="QDU93848.1"/>
    <property type="molecule type" value="Genomic_DNA"/>
</dbReference>
<accession>A0A518DPT9</accession>
<feature type="transmembrane region" description="Helical" evidence="2">
    <location>
        <begin position="27"/>
        <end position="47"/>
    </location>
</feature>
<sequence>MPAFSLSCCLAVVPIVAGPLQVLLALAPGVLLLLFSTLLACFRPRFLAQTARVAWRLKVPLTIFAVAMVGLLYGAQALLSQNGKRVAQAGSDWPTTRGDMARTGATPDTLSPSRGGLNWSWNRSGHAVYCSPAIAGNRAYITTAVADLTSDGRGEVVAVDLDTGQTAWRVSPPGFRATVSSPVIVGDYLLCGEGMHTVTDARVFCLDLRAGKEGGMVWSFRTQGHVESTPLVHQGRVYVGAGDDGLYCLAIEGDGQGSGRVLWHLTGKDFPDVESSPAIVEFDGRSVLYFGLGVDGNGICAVDAVTGKLLRRIKTPYPVFGVPAVAGGKLYVGMGNGDMVRLAEEIGLAPGGAVWGIDLARMNDPDAADPVDWKFPVERTVLGAVAVADDRLYFGSRNEQFYCLDLQGRVVKQWNARSRIVASPAVVKEFVYLVTNAGALYALDRDTLLPAWEAKVGAPGLYMGSPTIGQGQVLVGVEKGGLLSIGRADPTGQQIRLWPGYLAGPGVGGNPSGSPVSEFGAFSWQYPATAMGEDQATLVAAPPVAVDDDLYIASADARSPGLVRLPLAELTEETPDAKWGELTDGRFPTANPVWLSPAASGDLVLLVDGKPGDGRRYLHAVDAVSGVEAWKTVVATYASGQFCVTADEVLVQDSPSYLTCRELAERGRRRWTKSVGLVEHPPAVMPTLLAVAITEPPGLKVLDRVTGAVLATTALDALPVSSPVVVEEMVYVATENAVEARLLTDADLALQWSVPTGGSGDLVRQGEQLLCINLAGELLFLDLESGKATRRIAGFLSKSTPLPGRNAVLAAGKESLLRLPLETPTGDAAGKPTPWVDSSWVGPPAGPLVLHRGAVYQPRQGWGLVRWDAAP</sequence>
<dbReference type="GO" id="GO:0004674">
    <property type="term" value="F:protein serine/threonine kinase activity"/>
    <property type="evidence" value="ECO:0007669"/>
    <property type="project" value="UniProtKB-EC"/>
</dbReference>
<gene>
    <name evidence="4" type="primary">afsK_3</name>
    <name evidence="4" type="ORF">Pla8534_16320</name>
</gene>
<dbReference type="SUPFAM" id="SSF50998">
    <property type="entry name" value="Quinoprotein alcohol dehydrogenase-like"/>
    <property type="match status" value="3"/>
</dbReference>
<evidence type="ECO:0000313" key="4">
    <source>
        <dbReference type="EMBL" id="QDU93848.1"/>
    </source>
</evidence>
<dbReference type="SMART" id="SM00564">
    <property type="entry name" value="PQQ"/>
    <property type="match status" value="6"/>
</dbReference>
<dbReference type="EC" id="2.7.11.1" evidence="4"/>
<feature type="region of interest" description="Disordered" evidence="1">
    <location>
        <begin position="90"/>
        <end position="111"/>
    </location>
</feature>
<dbReference type="OrthoDB" id="242545at2"/>
<dbReference type="InterPro" id="IPR002372">
    <property type="entry name" value="PQQ_rpt_dom"/>
</dbReference>
<evidence type="ECO:0000256" key="1">
    <source>
        <dbReference type="SAM" id="MobiDB-lite"/>
    </source>
</evidence>
<dbReference type="Gene3D" id="2.40.10.480">
    <property type="match status" value="3"/>
</dbReference>
<dbReference type="Proteomes" id="UP000317648">
    <property type="component" value="Chromosome"/>
</dbReference>
<dbReference type="PANTHER" id="PTHR34512">
    <property type="entry name" value="CELL SURFACE PROTEIN"/>
    <property type="match status" value="1"/>
</dbReference>
<keyword evidence="2" id="KW-0812">Transmembrane</keyword>
<dbReference type="InterPro" id="IPR011047">
    <property type="entry name" value="Quinoprotein_ADH-like_sf"/>
</dbReference>
<evidence type="ECO:0000313" key="5">
    <source>
        <dbReference type="Proteomes" id="UP000317648"/>
    </source>
</evidence>
<dbReference type="InterPro" id="IPR015943">
    <property type="entry name" value="WD40/YVTN_repeat-like_dom_sf"/>
</dbReference>
<protein>
    <submittedName>
        <fullName evidence="4">Serine/threonine-protein kinase AfsK</fullName>
        <ecNumber evidence="4">2.7.11.1</ecNumber>
    </submittedName>
</protein>
<keyword evidence="4" id="KW-0418">Kinase</keyword>
<feature type="domain" description="Pyrrolo-quinoline quinone repeat" evidence="3">
    <location>
        <begin position="153"/>
        <end position="278"/>
    </location>
</feature>
<keyword evidence="4" id="KW-0808">Transferase</keyword>
<keyword evidence="2" id="KW-1133">Transmembrane helix</keyword>
<evidence type="ECO:0000259" key="3">
    <source>
        <dbReference type="Pfam" id="PF13360"/>
    </source>
</evidence>